<dbReference type="EMBL" id="WOEZ01000067">
    <property type="protein sequence ID" value="NPT55587.1"/>
    <property type="molecule type" value="Genomic_DNA"/>
</dbReference>
<accession>A0A972SI51</accession>
<dbReference type="RefSeq" id="WP_172164842.1">
    <property type="nucleotide sequence ID" value="NZ_WOEZ01000067.1"/>
</dbReference>
<reference evidence="1 2" key="1">
    <citation type="submission" date="2019-11" db="EMBL/GenBank/DDBJ databases">
        <title>Metabolism of dissolved organic matter in forest soils.</title>
        <authorList>
            <person name="Cyle K.T."/>
            <person name="Wilhelm R.C."/>
            <person name="Martinez C.E."/>
        </authorList>
    </citation>
    <scope>NUCLEOTIDE SEQUENCE [LARGE SCALE GENOMIC DNA]</scope>
    <source>
        <strain evidence="1 2">5N</strain>
    </source>
</reference>
<comment type="caution">
    <text evidence="1">The sequence shown here is derived from an EMBL/GenBank/DDBJ whole genome shotgun (WGS) entry which is preliminary data.</text>
</comment>
<evidence type="ECO:0000313" key="1">
    <source>
        <dbReference type="EMBL" id="NPT55587.1"/>
    </source>
</evidence>
<name>A0A972SI51_9BURK</name>
<evidence type="ECO:0000313" key="2">
    <source>
        <dbReference type="Proteomes" id="UP000655523"/>
    </source>
</evidence>
<protein>
    <submittedName>
        <fullName evidence="1">Uncharacterized protein</fullName>
    </submittedName>
</protein>
<keyword evidence="2" id="KW-1185">Reference proteome</keyword>
<sequence length="134" mass="14890">MKDELAHRIGGNARNGARLRYRIRAAIHERQIGGLVTVDRAAEAIGQLPARDRHVEKVAKAVPPRGQLLVWRFVVRIKVVVNARLGSRVSRHGIGRQGFPRQYCYLPIQACGSTQKFVKKARAATMQNDATSSP</sequence>
<organism evidence="1 2">
    <name type="scientific">Paraburkholderia elongata</name>
    <dbReference type="NCBI Taxonomy" id="2675747"/>
    <lineage>
        <taxon>Bacteria</taxon>
        <taxon>Pseudomonadati</taxon>
        <taxon>Pseudomonadota</taxon>
        <taxon>Betaproteobacteria</taxon>
        <taxon>Burkholderiales</taxon>
        <taxon>Burkholderiaceae</taxon>
        <taxon>Paraburkholderia</taxon>
    </lineage>
</organism>
<dbReference type="AlphaFoldDB" id="A0A972SI51"/>
<gene>
    <name evidence="1" type="ORF">GNZ13_13495</name>
</gene>
<dbReference type="Proteomes" id="UP000655523">
    <property type="component" value="Unassembled WGS sequence"/>
</dbReference>
<proteinExistence type="predicted"/>